<dbReference type="InterPro" id="IPR028939">
    <property type="entry name" value="P5C_Rdtase_cat_N"/>
</dbReference>
<dbReference type="EMBL" id="BRYA01000714">
    <property type="protein sequence ID" value="GMI30516.1"/>
    <property type="molecule type" value="Genomic_DNA"/>
</dbReference>
<dbReference type="GO" id="GO:0055129">
    <property type="term" value="P:L-proline biosynthetic process"/>
    <property type="evidence" value="ECO:0007669"/>
    <property type="project" value="TreeGrafter"/>
</dbReference>
<dbReference type="Gene3D" id="3.40.50.720">
    <property type="entry name" value="NAD(P)-binding Rossmann-like Domain"/>
    <property type="match status" value="1"/>
</dbReference>
<dbReference type="InterPro" id="IPR029036">
    <property type="entry name" value="P5CR_dimer"/>
</dbReference>
<evidence type="ECO:0000313" key="6">
    <source>
        <dbReference type="EMBL" id="GMI30516.1"/>
    </source>
</evidence>
<comment type="caution">
    <text evidence="6">The sequence shown here is derived from an EMBL/GenBank/DDBJ whole genome shotgun (WGS) entry which is preliminary data.</text>
</comment>
<evidence type="ECO:0000256" key="3">
    <source>
        <dbReference type="SAM" id="SignalP"/>
    </source>
</evidence>
<feature type="domain" description="Pyrroline-5-carboxylate reductase dimerisation" evidence="5">
    <location>
        <begin position="197"/>
        <end position="290"/>
    </location>
</feature>
<evidence type="ECO:0008006" key="8">
    <source>
        <dbReference type="Google" id="ProtNLM"/>
    </source>
</evidence>
<comment type="similarity">
    <text evidence="1">Belongs to the pyrroline-5-carboxylate reductase family.</text>
</comment>
<gene>
    <name evidence="6" type="ORF">TrCOL_g1404</name>
</gene>
<dbReference type="InterPro" id="IPR036291">
    <property type="entry name" value="NAD(P)-bd_dom_sf"/>
</dbReference>
<dbReference type="Pfam" id="PF14748">
    <property type="entry name" value="P5CR_dimer"/>
    <property type="match status" value="1"/>
</dbReference>
<feature type="domain" description="Pyrroline-5-carboxylate reductase catalytic N-terminal" evidence="4">
    <location>
        <begin position="31"/>
        <end position="129"/>
    </location>
</feature>
<name>A0A9W7G2S9_9STRA</name>
<accession>A0A9W7G2S9</accession>
<evidence type="ECO:0000313" key="7">
    <source>
        <dbReference type="Proteomes" id="UP001165065"/>
    </source>
</evidence>
<organism evidence="6 7">
    <name type="scientific">Triparma columacea</name>
    <dbReference type="NCBI Taxonomy" id="722753"/>
    <lineage>
        <taxon>Eukaryota</taxon>
        <taxon>Sar</taxon>
        <taxon>Stramenopiles</taxon>
        <taxon>Ochrophyta</taxon>
        <taxon>Bolidophyceae</taxon>
        <taxon>Parmales</taxon>
        <taxon>Triparmaceae</taxon>
        <taxon>Triparma</taxon>
    </lineage>
</organism>
<dbReference type="PIRSF" id="PIRSF000193">
    <property type="entry name" value="Pyrrol-5-carb_rd"/>
    <property type="match status" value="1"/>
</dbReference>
<evidence type="ECO:0000259" key="4">
    <source>
        <dbReference type="Pfam" id="PF03807"/>
    </source>
</evidence>
<dbReference type="OrthoDB" id="10263291at2759"/>
<dbReference type="PANTHER" id="PTHR11645">
    <property type="entry name" value="PYRROLINE-5-CARBOXYLATE REDUCTASE"/>
    <property type="match status" value="1"/>
</dbReference>
<dbReference type="Proteomes" id="UP001165065">
    <property type="component" value="Unassembled WGS sequence"/>
</dbReference>
<sequence>MRSSPLSLLISIISAITLSHAMILSTKDLKCGFLGCGTIAAAIATGLASSSDEEVTFSHFHVSKRSASKSAALLSRFGPDKITICESGDNQEILDSSNVIFVCVLPSQLEEVLSKVKFDHERHTIISLVSTSTLPQLISLSSLPPTSVFKMICLPSVATHDGTCLLVPKSETVKKILLPLGGCVGCESEDIMTKMMIPACLMGPMYAIMKGNLDWMVKNGVPAEDASYYIGRTYLGIAKDAEAKCTDPKHFTDLIEEQTPGGINQQAIENLTKLGALDSYDKAMDKILERLTGRGDGKA</sequence>
<dbReference type="SUPFAM" id="SSF51735">
    <property type="entry name" value="NAD(P)-binding Rossmann-fold domains"/>
    <property type="match status" value="1"/>
</dbReference>
<dbReference type="PANTHER" id="PTHR11645:SF13">
    <property type="entry name" value="PYRROLINE-5-CARBOXYLATE REDUCTASE CATALYTIC N-TERMINAL DOMAIN-CONTAINING PROTEIN"/>
    <property type="match status" value="1"/>
</dbReference>
<reference evidence="7" key="1">
    <citation type="journal article" date="2023" name="Commun. Biol.">
        <title>Genome analysis of Parmales, the sister group of diatoms, reveals the evolutionary specialization of diatoms from phago-mixotrophs to photoautotrophs.</title>
        <authorList>
            <person name="Ban H."/>
            <person name="Sato S."/>
            <person name="Yoshikawa S."/>
            <person name="Yamada K."/>
            <person name="Nakamura Y."/>
            <person name="Ichinomiya M."/>
            <person name="Sato N."/>
            <person name="Blanc-Mathieu R."/>
            <person name="Endo H."/>
            <person name="Kuwata A."/>
            <person name="Ogata H."/>
        </authorList>
    </citation>
    <scope>NUCLEOTIDE SEQUENCE [LARGE SCALE GENOMIC DNA]</scope>
</reference>
<evidence type="ECO:0000256" key="1">
    <source>
        <dbReference type="ARBA" id="ARBA00005525"/>
    </source>
</evidence>
<evidence type="ECO:0000256" key="2">
    <source>
        <dbReference type="PIRSR" id="PIRSR000193-1"/>
    </source>
</evidence>
<evidence type="ECO:0000259" key="5">
    <source>
        <dbReference type="Pfam" id="PF14748"/>
    </source>
</evidence>
<keyword evidence="2" id="KW-0521">NADP</keyword>
<proteinExistence type="inferred from homology"/>
<keyword evidence="7" id="KW-1185">Reference proteome</keyword>
<feature type="signal peptide" evidence="3">
    <location>
        <begin position="1"/>
        <end position="21"/>
    </location>
</feature>
<feature type="chain" id="PRO_5040830860" description="Pyrroline-5-carboxylate reductase" evidence="3">
    <location>
        <begin position="22"/>
        <end position="299"/>
    </location>
</feature>
<dbReference type="SUPFAM" id="SSF48179">
    <property type="entry name" value="6-phosphogluconate dehydrogenase C-terminal domain-like"/>
    <property type="match status" value="1"/>
</dbReference>
<dbReference type="Pfam" id="PF03807">
    <property type="entry name" value="F420_oxidored"/>
    <property type="match status" value="1"/>
</dbReference>
<feature type="binding site" evidence="2">
    <location>
        <position position="90"/>
    </location>
    <ligand>
        <name>NADPH</name>
        <dbReference type="ChEBI" id="CHEBI:57783"/>
    </ligand>
</feature>
<protein>
    <recommendedName>
        <fullName evidence="8">Pyrroline-5-carboxylate reductase</fullName>
    </recommendedName>
</protein>
<dbReference type="GO" id="GO:0004735">
    <property type="term" value="F:pyrroline-5-carboxylate reductase activity"/>
    <property type="evidence" value="ECO:0007669"/>
    <property type="project" value="InterPro"/>
</dbReference>
<dbReference type="AlphaFoldDB" id="A0A9W7G2S9"/>
<dbReference type="InterPro" id="IPR008927">
    <property type="entry name" value="6-PGluconate_DH-like_C_sf"/>
</dbReference>
<dbReference type="InterPro" id="IPR000304">
    <property type="entry name" value="Pyrroline-COOH_reductase"/>
</dbReference>
<keyword evidence="3" id="KW-0732">Signal</keyword>